<dbReference type="InterPro" id="IPR046613">
    <property type="entry name" value="DUF6726"/>
</dbReference>
<accession>A0A6S7D859</accession>
<evidence type="ECO:0000313" key="2">
    <source>
        <dbReference type="Proteomes" id="UP000494272"/>
    </source>
</evidence>
<proteinExistence type="predicted"/>
<dbReference type="EMBL" id="CADIKW010000007">
    <property type="protein sequence ID" value="CAB3882813.1"/>
    <property type="molecule type" value="Genomic_DNA"/>
</dbReference>
<sequence>MGAATSRQARKERQAGVPSYILSEAAQTSLHSPLNSPLFTSCPRRRIQALRPGRYRGADPSPNAMKWLLISLLCLLCTGCGLAAAPCRVTSAVIKIVPVVGGVAAAPTDACAEVID</sequence>
<evidence type="ECO:0000313" key="1">
    <source>
        <dbReference type="EMBL" id="CAB3882813.1"/>
    </source>
</evidence>
<gene>
    <name evidence="1" type="ORF">LMG26841_03552</name>
</gene>
<protein>
    <submittedName>
        <fullName evidence="1">Uncharacterized protein</fullName>
    </submittedName>
</protein>
<reference evidence="1 2" key="1">
    <citation type="submission" date="2020-04" db="EMBL/GenBank/DDBJ databases">
        <authorList>
            <person name="De Canck E."/>
        </authorList>
    </citation>
    <scope>NUCLEOTIDE SEQUENCE [LARGE SCALE GENOMIC DNA]</scope>
    <source>
        <strain evidence="1 2">LMG 26841</strain>
    </source>
</reference>
<dbReference type="AlphaFoldDB" id="A0A6S7D859"/>
<keyword evidence="2" id="KW-1185">Reference proteome</keyword>
<dbReference type="Pfam" id="PF20487">
    <property type="entry name" value="DUF6726"/>
    <property type="match status" value="1"/>
</dbReference>
<name>A0A6S7D859_9BURK</name>
<dbReference type="Proteomes" id="UP000494272">
    <property type="component" value="Unassembled WGS sequence"/>
</dbReference>
<organism evidence="1 2">
    <name type="scientific">Achromobacter dolens</name>
    <dbReference type="NCBI Taxonomy" id="1287738"/>
    <lineage>
        <taxon>Bacteria</taxon>
        <taxon>Pseudomonadati</taxon>
        <taxon>Pseudomonadota</taxon>
        <taxon>Betaproteobacteria</taxon>
        <taxon>Burkholderiales</taxon>
        <taxon>Alcaligenaceae</taxon>
        <taxon>Achromobacter</taxon>
    </lineage>
</organism>